<dbReference type="PANTHER" id="PTHR23242:SF9">
    <property type="entry name" value="TRANSCRIPTION FACTOR HOXA13"/>
    <property type="match status" value="1"/>
</dbReference>
<evidence type="ECO:0000313" key="3">
    <source>
        <dbReference type="EMBL" id="SEB31601.1"/>
    </source>
</evidence>
<feature type="region of interest" description="Disordered" evidence="1">
    <location>
        <begin position="430"/>
        <end position="536"/>
    </location>
</feature>
<dbReference type="PANTHER" id="PTHR23242">
    <property type="entry name" value="TRANSCRIPTION FACTOR HOXA13"/>
    <property type="match status" value="1"/>
</dbReference>
<reference evidence="4" key="1">
    <citation type="submission" date="2016-10" db="EMBL/GenBank/DDBJ databases">
        <authorList>
            <person name="Varghese N."/>
            <person name="Submissions S."/>
        </authorList>
    </citation>
    <scope>NUCLEOTIDE SEQUENCE [LARGE SCALE GENOMIC DNA]</scope>
    <source>
        <strain evidence="4">DSM 40318</strain>
    </source>
</reference>
<feature type="region of interest" description="Disordered" evidence="1">
    <location>
        <begin position="231"/>
        <end position="342"/>
    </location>
</feature>
<proteinExistence type="predicted"/>
<feature type="compositionally biased region" description="Low complexity" evidence="1">
    <location>
        <begin position="271"/>
        <end position="280"/>
    </location>
</feature>
<dbReference type="InterPro" id="IPR021235">
    <property type="entry name" value="DUF2637"/>
</dbReference>
<evidence type="ECO:0000256" key="2">
    <source>
        <dbReference type="SAM" id="Phobius"/>
    </source>
</evidence>
<keyword evidence="2" id="KW-1133">Transmembrane helix</keyword>
<evidence type="ECO:0000313" key="4">
    <source>
        <dbReference type="Proteomes" id="UP000198609"/>
    </source>
</evidence>
<evidence type="ECO:0008006" key="5">
    <source>
        <dbReference type="Google" id="ProtNLM"/>
    </source>
</evidence>
<keyword evidence="2" id="KW-0812">Transmembrane</keyword>
<name>A0A1H4IC51_STRMJ</name>
<keyword evidence="4" id="KW-1185">Reference proteome</keyword>
<feature type="transmembrane region" description="Helical" evidence="2">
    <location>
        <begin position="45"/>
        <end position="69"/>
    </location>
</feature>
<feature type="transmembrane region" description="Helical" evidence="2">
    <location>
        <begin position="9"/>
        <end position="33"/>
    </location>
</feature>
<feature type="compositionally biased region" description="Low complexity" evidence="1">
    <location>
        <begin position="290"/>
        <end position="312"/>
    </location>
</feature>
<protein>
    <recommendedName>
        <fullName evidence="5">DUF2637 domain-containing protein</fullName>
    </recommendedName>
</protein>
<dbReference type="AlphaFoldDB" id="A0A1H4IC51"/>
<gene>
    <name evidence="3" type="ORF">SAMN04490356_0469</name>
</gene>
<dbReference type="Proteomes" id="UP000198609">
    <property type="component" value="Unassembled WGS sequence"/>
</dbReference>
<evidence type="ECO:0000256" key="1">
    <source>
        <dbReference type="SAM" id="MobiDB-lite"/>
    </source>
</evidence>
<keyword evidence="2" id="KW-0472">Membrane</keyword>
<feature type="compositionally biased region" description="Basic and acidic residues" evidence="1">
    <location>
        <begin position="430"/>
        <end position="462"/>
    </location>
</feature>
<organism evidence="3 4">
    <name type="scientific">Streptomyces melanosporofaciens</name>
    <dbReference type="NCBI Taxonomy" id="67327"/>
    <lineage>
        <taxon>Bacteria</taxon>
        <taxon>Bacillati</taxon>
        <taxon>Actinomycetota</taxon>
        <taxon>Actinomycetes</taxon>
        <taxon>Kitasatosporales</taxon>
        <taxon>Streptomycetaceae</taxon>
        <taxon>Streptomyces</taxon>
        <taxon>Streptomyces violaceusniger group</taxon>
    </lineage>
</organism>
<sequence>MRLSRGHHVLAGVVVTGAVVIAGIGFAGSYAAVRDLALDKGFGRFANVFPIGIDAGIVVLLALDLLLTWIRIPFPLLRQTAWLLTAATIAFNGAAAWPDPVGVGMHAVIPILFVVSVEAARHAVGRIADITADRHMESVRITRWLLAPVPTFRLWRRMKLWELRSYDEVIRLEQDRLVYQARLRARYGRSWRRKAPMESLIPLRLARYGVPLTNTAPAGLTAAGLEPSVKPAATLSSGGKEAADAMADEARLKRTSPGARPDAYGTPEAIPGANASGPAAHPAPAPQQAPPASRQDQQAPDQQALAQTVQPKPQQPQPAMPMEPGSRMRPLGGEGVGSHQGAYIPEQHEPKRYAYEERSGQPLSQLPADVLREEVYYAAFRQFLADHSHYPSAYQFGQRLRETYGLTDLSNNELTTYIEDFKERLPVGADRSRGDWHRMNGHDHHMAVPEQRRAPQTGHEKQPNLWNPASPKNPALDETPLGHHTNDGAASTPPADTGTPPPEPPPGDEDTTASPEPEPDRSESEEETTDQPPAVETVADRYYAAWLAYRGKHGAPPNGDQLSQWLYDGGVTGRNGKAVSPSTLRRYIASYPCYETWAEHADNHGQEPTPEELVKLLADHGIMRNNGGTPWELTDLERLLPNFRRRRRLRSSR</sequence>
<dbReference type="Pfam" id="PF10935">
    <property type="entry name" value="DUF2637"/>
    <property type="match status" value="1"/>
</dbReference>
<dbReference type="EMBL" id="FNST01000001">
    <property type="protein sequence ID" value="SEB31601.1"/>
    <property type="molecule type" value="Genomic_DNA"/>
</dbReference>
<accession>A0A1H4IC51</accession>